<evidence type="ECO:0000256" key="1">
    <source>
        <dbReference type="ARBA" id="ARBA00022491"/>
    </source>
</evidence>
<keyword evidence="3 5" id="KW-0238">DNA-binding</keyword>
<dbReference type="InterPro" id="IPR001647">
    <property type="entry name" value="HTH_TetR"/>
</dbReference>
<evidence type="ECO:0000259" key="6">
    <source>
        <dbReference type="PROSITE" id="PS50977"/>
    </source>
</evidence>
<accession>F4CQA2</accession>
<evidence type="ECO:0000313" key="7">
    <source>
        <dbReference type="EMBL" id="AEA28375.1"/>
    </source>
</evidence>
<dbReference type="eggNOG" id="COG1309">
    <property type="taxonomic scope" value="Bacteria"/>
</dbReference>
<dbReference type="HOGENOM" id="CLU_069356_15_11_11"/>
<evidence type="ECO:0000256" key="5">
    <source>
        <dbReference type="PROSITE-ProRule" id="PRU00335"/>
    </source>
</evidence>
<keyword evidence="4" id="KW-0804">Transcription</keyword>
<dbReference type="InterPro" id="IPR036271">
    <property type="entry name" value="Tet_transcr_reg_TetR-rel_C_sf"/>
</dbReference>
<dbReference type="EMBL" id="CP002593">
    <property type="protein sequence ID" value="AEA28375.1"/>
    <property type="molecule type" value="Genomic_DNA"/>
</dbReference>
<feature type="DNA-binding region" description="H-T-H motif" evidence="5">
    <location>
        <begin position="47"/>
        <end position="66"/>
    </location>
</feature>
<proteinExistence type="predicted"/>
<evidence type="ECO:0000256" key="2">
    <source>
        <dbReference type="ARBA" id="ARBA00023015"/>
    </source>
</evidence>
<dbReference type="Gene3D" id="1.10.357.10">
    <property type="entry name" value="Tetracycline Repressor, domain 2"/>
    <property type="match status" value="1"/>
</dbReference>
<dbReference type="GO" id="GO:0003700">
    <property type="term" value="F:DNA-binding transcription factor activity"/>
    <property type="evidence" value="ECO:0007669"/>
    <property type="project" value="TreeGrafter"/>
</dbReference>
<keyword evidence="2" id="KW-0805">Transcription regulation</keyword>
<dbReference type="STRING" id="675635.Psed_6275"/>
<reference evidence="7 8" key="1">
    <citation type="journal article" date="2011" name="J. Bacteriol.">
        <title>Genome sequence of the 1,4-dioxane-degrading Pseudonocardia dioxanivorans strain CB1190.</title>
        <authorList>
            <person name="Sales C.M."/>
            <person name="Mahendra S."/>
            <person name="Grostern A."/>
            <person name="Parales R.E."/>
            <person name="Goodwin L.A."/>
            <person name="Woyke T."/>
            <person name="Nolan M."/>
            <person name="Lapidus A."/>
            <person name="Chertkov O."/>
            <person name="Ovchinnikova G."/>
            <person name="Sczyrba A."/>
            <person name="Alvarez-Cohen L."/>
        </authorList>
    </citation>
    <scope>NUCLEOTIDE SEQUENCE [LARGE SCALE GENOMIC DNA]</scope>
    <source>
        <strain evidence="8">ATCC 55486 / DSM 44775 / JCM 13855 / CB1190</strain>
    </source>
</reference>
<dbReference type="Pfam" id="PF13977">
    <property type="entry name" value="TetR_C_6"/>
    <property type="match status" value="1"/>
</dbReference>
<dbReference type="AlphaFoldDB" id="F4CQA2"/>
<protein>
    <submittedName>
        <fullName evidence="7">Regulatory protein TetR</fullName>
    </submittedName>
</protein>
<dbReference type="SUPFAM" id="SSF46689">
    <property type="entry name" value="Homeodomain-like"/>
    <property type="match status" value="1"/>
</dbReference>
<feature type="domain" description="HTH tetR-type" evidence="6">
    <location>
        <begin position="24"/>
        <end position="84"/>
    </location>
</feature>
<dbReference type="InterPro" id="IPR039538">
    <property type="entry name" value="BetI_C"/>
</dbReference>
<dbReference type="InterPro" id="IPR009057">
    <property type="entry name" value="Homeodomain-like_sf"/>
</dbReference>
<dbReference type="PANTHER" id="PTHR30055:SF234">
    <property type="entry name" value="HTH-TYPE TRANSCRIPTIONAL REGULATOR BETI"/>
    <property type="match status" value="1"/>
</dbReference>
<dbReference type="GO" id="GO:0000976">
    <property type="term" value="F:transcription cis-regulatory region binding"/>
    <property type="evidence" value="ECO:0007669"/>
    <property type="project" value="TreeGrafter"/>
</dbReference>
<evidence type="ECO:0000256" key="3">
    <source>
        <dbReference type="ARBA" id="ARBA00023125"/>
    </source>
</evidence>
<dbReference type="SUPFAM" id="SSF48498">
    <property type="entry name" value="Tetracyclin repressor-like, C-terminal domain"/>
    <property type="match status" value="1"/>
</dbReference>
<sequence length="212" mass="23144">MTLTYQRYFNNGVTTRLTRAEQAGRNRELVLDAARRVFLARGYAGATVEAIADEAGFSKGVVYSQFDGKADLLLTLLDERIAERAAQNARLVEAGTGWEALVALLHVQDRRLADDADWARLLIEFRVLAARDPELNARYAAAHRRTVDALADCVVAAYAKADAQPPAAPRLLAEFMFAVTSGLTLERAADPAALPQEPLEDLARRLLGVPSP</sequence>
<name>F4CQA2_PSEUX</name>
<dbReference type="PANTHER" id="PTHR30055">
    <property type="entry name" value="HTH-TYPE TRANSCRIPTIONAL REGULATOR RUTR"/>
    <property type="match status" value="1"/>
</dbReference>
<dbReference type="PRINTS" id="PR00455">
    <property type="entry name" value="HTHTETR"/>
</dbReference>
<dbReference type="InterPro" id="IPR050109">
    <property type="entry name" value="HTH-type_TetR-like_transc_reg"/>
</dbReference>
<evidence type="ECO:0000313" key="8">
    <source>
        <dbReference type="Proteomes" id="UP000007809"/>
    </source>
</evidence>
<dbReference type="Pfam" id="PF00440">
    <property type="entry name" value="TetR_N"/>
    <property type="match status" value="1"/>
</dbReference>
<dbReference type="PROSITE" id="PS50977">
    <property type="entry name" value="HTH_TETR_2"/>
    <property type="match status" value="1"/>
</dbReference>
<dbReference type="KEGG" id="pdx:Psed_6275"/>
<keyword evidence="8" id="KW-1185">Reference proteome</keyword>
<evidence type="ECO:0000256" key="4">
    <source>
        <dbReference type="ARBA" id="ARBA00023163"/>
    </source>
</evidence>
<dbReference type="Proteomes" id="UP000007809">
    <property type="component" value="Chromosome"/>
</dbReference>
<keyword evidence="1" id="KW-0678">Repressor</keyword>
<organism evidence="7 8">
    <name type="scientific">Pseudonocardia dioxanivorans (strain ATCC 55486 / DSM 44775 / JCM 13855 / CB1190)</name>
    <dbReference type="NCBI Taxonomy" id="675635"/>
    <lineage>
        <taxon>Bacteria</taxon>
        <taxon>Bacillati</taxon>
        <taxon>Actinomycetota</taxon>
        <taxon>Actinomycetes</taxon>
        <taxon>Pseudonocardiales</taxon>
        <taxon>Pseudonocardiaceae</taxon>
        <taxon>Pseudonocardia</taxon>
    </lineage>
</organism>
<gene>
    <name evidence="7" type="ordered locus">Psed_6275</name>
</gene>